<sequence length="92" mass="9977">MPRTSPSRLARDLTPVHSHAAAVDIGATMHVAAVSPRCDPEPVRTFGTFTGDLQRLADWFEPCRVATVALEATGVSWIPLYEVLTQRGFAVS</sequence>
<dbReference type="AlphaFoldDB" id="A0A5N7MXI8"/>
<proteinExistence type="predicted"/>
<comment type="caution">
    <text evidence="1">The sequence shown here is derived from an EMBL/GenBank/DDBJ whole genome shotgun (WGS) entry which is preliminary data.</text>
</comment>
<keyword evidence="2" id="KW-1185">Reference proteome</keyword>
<organism evidence="1 2">
    <name type="scientific">Microvirga tunisiensis</name>
    <dbReference type="NCBI Taxonomy" id="2108360"/>
    <lineage>
        <taxon>Bacteria</taxon>
        <taxon>Pseudomonadati</taxon>
        <taxon>Pseudomonadota</taxon>
        <taxon>Alphaproteobacteria</taxon>
        <taxon>Hyphomicrobiales</taxon>
        <taxon>Methylobacteriaceae</taxon>
        <taxon>Microvirga</taxon>
    </lineage>
</organism>
<evidence type="ECO:0000313" key="1">
    <source>
        <dbReference type="EMBL" id="MPR31420.1"/>
    </source>
</evidence>
<reference evidence="1 2" key="1">
    <citation type="journal article" date="2019" name="Syst. Appl. Microbiol.">
        <title>Microvirga tunisiensis sp. nov., a root nodule symbiotic bacterium isolated from Lupinus micranthus and L. luteus grown in Northern Tunisia.</title>
        <authorList>
            <person name="Msaddak A."/>
            <person name="Rejili M."/>
            <person name="Duran D."/>
            <person name="Mars M."/>
            <person name="Palacios J.M."/>
            <person name="Ruiz-Argueso T."/>
            <person name="Rey L."/>
            <person name="Imperial J."/>
        </authorList>
    </citation>
    <scope>NUCLEOTIDE SEQUENCE [LARGE SCALE GENOMIC DNA]</scope>
    <source>
        <strain evidence="1 2">Lmie10</strain>
    </source>
</reference>
<dbReference type="RefSeq" id="WP_152718576.1">
    <property type="nucleotide sequence ID" value="NZ_VOSJ01000730.1"/>
</dbReference>
<evidence type="ECO:0000313" key="2">
    <source>
        <dbReference type="Proteomes" id="UP000403266"/>
    </source>
</evidence>
<accession>A0A5N7MXI8</accession>
<gene>
    <name evidence="1" type="ORF">FS320_42820</name>
</gene>
<protein>
    <submittedName>
        <fullName evidence="1">IS110 family transposase</fullName>
    </submittedName>
</protein>
<dbReference type="Proteomes" id="UP000403266">
    <property type="component" value="Unassembled WGS sequence"/>
</dbReference>
<dbReference type="OrthoDB" id="9815354at2"/>
<dbReference type="EMBL" id="VOSK01000681">
    <property type="protein sequence ID" value="MPR31420.1"/>
    <property type="molecule type" value="Genomic_DNA"/>
</dbReference>
<name>A0A5N7MXI8_9HYPH</name>